<keyword evidence="4" id="KW-1185">Reference proteome</keyword>
<feature type="transmembrane region" description="Helical" evidence="1">
    <location>
        <begin position="2466"/>
        <end position="2491"/>
    </location>
</feature>
<evidence type="ECO:0008006" key="5">
    <source>
        <dbReference type="Google" id="ProtNLM"/>
    </source>
</evidence>
<feature type="transmembrane region" description="Helical" evidence="1">
    <location>
        <begin position="2554"/>
        <end position="2580"/>
    </location>
</feature>
<reference evidence="3" key="1">
    <citation type="submission" date="2021-01" db="EMBL/GenBank/DDBJ databases">
        <authorList>
            <consortium name="Genoscope - CEA"/>
            <person name="William W."/>
        </authorList>
    </citation>
    <scope>NUCLEOTIDE SEQUENCE</scope>
</reference>
<feature type="transmembrane region" description="Helical" evidence="1">
    <location>
        <begin position="2689"/>
        <end position="2711"/>
    </location>
</feature>
<gene>
    <name evidence="3" type="ORF">PPRIM_AZ9-3.1.T0830041</name>
</gene>
<organism evidence="3 4">
    <name type="scientific">Paramecium primaurelia</name>
    <dbReference type="NCBI Taxonomy" id="5886"/>
    <lineage>
        <taxon>Eukaryota</taxon>
        <taxon>Sar</taxon>
        <taxon>Alveolata</taxon>
        <taxon>Ciliophora</taxon>
        <taxon>Intramacronucleata</taxon>
        <taxon>Oligohymenophorea</taxon>
        <taxon>Peniculida</taxon>
        <taxon>Parameciidae</taxon>
        <taxon>Paramecium</taxon>
    </lineage>
</organism>
<evidence type="ECO:0000313" key="4">
    <source>
        <dbReference type="Proteomes" id="UP000688137"/>
    </source>
</evidence>
<evidence type="ECO:0000256" key="1">
    <source>
        <dbReference type="SAM" id="Phobius"/>
    </source>
</evidence>
<dbReference type="PANTHER" id="PTHR11319">
    <property type="entry name" value="G PROTEIN-COUPLED RECEPTOR-RELATED"/>
    <property type="match status" value="1"/>
</dbReference>
<proteinExistence type="predicted"/>
<keyword evidence="1" id="KW-0812">Transmembrane</keyword>
<dbReference type="Proteomes" id="UP000688137">
    <property type="component" value="Unassembled WGS sequence"/>
</dbReference>
<dbReference type="OMA" id="TINNCIC"/>
<keyword evidence="1" id="KW-0472">Membrane</keyword>
<dbReference type="EMBL" id="CAJJDM010000086">
    <property type="protein sequence ID" value="CAD8089177.1"/>
    <property type="molecule type" value="Genomic_DNA"/>
</dbReference>
<dbReference type="PANTHER" id="PTHR11319:SF35">
    <property type="entry name" value="OUTER MEMBRANE PROTEIN PMPC-RELATED"/>
    <property type="match status" value="1"/>
</dbReference>
<dbReference type="CDD" id="cd00064">
    <property type="entry name" value="FU"/>
    <property type="match status" value="1"/>
</dbReference>
<feature type="transmembrane region" description="Helical" evidence="1">
    <location>
        <begin position="2632"/>
        <end position="2650"/>
    </location>
</feature>
<sequence length="2856" mass="333858">MILFIILPIFTYQVLVLTRLNNKNQIQRKNILINEENYSISNCFTYGIWSKYNPLSIIAQNGLYGLLDSNCYQLHNAIDFEQQSLNLIYYDCLDYGQKSIIKTIRFISNDNMQNKFDISIDEFDYENIWYLLSIYQWPYINKLDLILAKNQNIIFRQQLQIKYPFQVNNVILTFGGSYKVIKSKILDIELGTIFSSFPGSIIIQDFTIEDLSPNSDISNFINDAFQTINNCICQINEEQLKIQDMDLNYLDQNIYISEQINCDSFILLGWLRILEIVEIDQEFTYQFIKLNPNLDDTIYQNSNLASFQLFYQISKQNNKIIITTYDYTFPAINIDFQNNPYLIQKEFIIPKSIINIWHYLFIQLKSNIFQIIIKFYQNGQNFEINDNFEVMQFNNIQFKLQYGNIQKQNKNYLNINVRNLMFYNCDQFINKQGCHFSCKECDGPSSSNCLSCYQESKRIYLQEYKVCICPYNSIDKNEICITDQQQKIKIIEQHNEDQNLNCLQGFFEFNGECYKCPSIISENFISCYECYNNPKGWYTKPNCNTDLYLKSIGSIEETMMGSNNIYFYFDGIDLNLCNYCWEINIIQDEVGNYDLSQYLFLRFFNFCQIEEYMISQNECYVCPIDFCKSCYVTLYGIKCSTCSDSYEFVNGICTPKVFISPYQKDENLDECIPPYYITLTQQCKLCPIQNCVYCFEYLSYFTTVNTLQSTLIYINQDYFKIGCALCIENYIYDFTLEKCLLQDPNVSNCLRSFINQSSQELCTLSSIDFSNSPEMNDCQIHISKCQQCLKYHSNITCVICQPGYVVEHQQCIENEELIQKTYLRQRWRIRVESFRLQFAPISQDFDTIIHTQNQCDPNCLFCQGQSIYYCEQCNLNYFKQRMRVQIGEQCSDCPQLCQLCTKRSNDDIKQLQPQFIINDQNEIYTKQCLKPYIDPFINFNTYSKIAKYCINQICNYYIQIDRVIDICDPIRFFNFLYNYYLDIDYFNQMGIDSIVLKATFDFQEQFCFRPFSILAKNTLKQQLFSLQKIKIILYSKETLFFLFQGIIQIYFYDSIEMNNLGFIFDSNSVSKFEFLNNNNKVDLSLTDFMIKDSFINNADPIINSLIFGDINFTNISIINTNINNSSLLNQLLWDFVGQISIETMTISNSIIINSQMFKFAKNKFTIFIKNLLIKECELLNSSVFYFMYNQFNDTSLIFQNLTIQNSKFTNSSFLDCSSQMDLQINNFSFINNIVQKSRIIGFSYNLSLFQIYVRQNIFIDSQFLSTIQILLEQKMPCKIKYLKATLNQFQNSNLFLIFSTYQISSVIVEMTELILEQNSKLSSNNQSIYLFNINCFQILIQNVLIINSNNIHIFYLFENYQIVIHDILYEQSDIKTKVQLSLHCIEQNNPINQLIQILGFVDILIQDVKIIKQISLDESLIQITSSKSYLNEINRKIKINNLQFYQNLLLQSFQIVRLSLIIIESDQNVDIQIFNIKFQQNFMHVYSEGSLLYSAGLIYIISTSSYVNINGLICYENAFTNSSNSFIIITSQSIQLQNIDVNYNNILPLNLWQEYYNITTEVEQNQDKVNSFISQVFQINTIGGVFQLSAGYIHCINSKFKSIFASKSSVFDIITFGQGIIQLVNISINQTQNDLLLRSKTSGCININSQTSLLNLSIINVIFSEVQNRMTSSILSISPSSFSNHLLLKDIVIENCLSLLNQVINVQFYQQIADLNQISFYNVKIIQNFDSINKFLQSVKTITQNEILEITGSNNAAIVLENCITFINGLIFEGIYIGPLIRFINTPKLIFRNCQINNILTLYSLNLIYVIQNIQQKSVIYFNSISIQKVSLFETNISQIIKERNDNYTILGCILNKYQYDLIEQYDYLKENVNKLKQQQQNQTNSILYVQSTSKLNEFNFHFIEFQLNNCSTCQNGIIQFDLSDFNKFSLFSLNCNFNLIKNFGCLNFQSKLKLKSKVIIQNSNFISNIGGEGVAIRVSKIPINIRSCKIINNIAEEKGGGLYIELNSNDFVIKNTIIMNNKAKIGGGIYLVGDSNLNKVNLVSSILIQNIATIYGSNIIEQPTHLALQINSNEQPTLKLEQENYKINLLNLQPYKIIEQNIIKVSNNLMIPSNQQIYKYALFNLQEKQYIKYIKQICLYFKNSYNEVLLDMKDSSCIVQDKVISNISNKELSLSRNQSIFFDSQNNCFDIGHLSFSLDPYNQSEKYLQITLNCNSGESKKILKYLINSNSFKCQLGEFYVDNGCQICQSNQGFYSVTYDTIKCSIFDKTKFLNITANMIQLQGGNWRPHYLSDYSQLCFKNLNFCQGGWGVGDELCKIGHIGGLCEECDIYNIIGNGQYYKNQWDSRCFICQGIDNGVLPFILALIQALISITLTLRSINKSNRLFSSLKIRQKFSNIIFRLNQDHESILIKMWLNYLWIFSVIFTFNINFQFQFTLIDSTSNSFYFMAYNLDCYLSNYGISLIYLRIFLILFLMLIQFCIILAGSFIYLKLKKQHIDYSILSNTLLYLFVFNYGGLIKMFCSTISIRKISNINYIQGDVSLKYGTHNHFQWITFFIIPGLLVFGCIIPLGLFLLMYIKRSQLEIIKLRKHICYLFNEYSSTNYFWEFIKISNKAIIILITTYFETDVQLKASLLGLCLLVYQILAGISKPYYLSKFNTLDLRTGQICSISIFLAAIKYVSEEFSHQFFSIALSIIIILLCIRLCFPFIMEITGVYYKRFKYPFITYLLFFVNKIKKNSLFSKYLANLLQQSKLREKRLKNNYAKLRQNISSRSKILMGSRKQNEILFFPDYLHQYFIQHRIRHFNKTVSDVSQVQTKNEIDLFFYCSKLSKNLLKSNKFKILIEFKFYNQKLI</sequence>
<feature type="transmembrane region" description="Helical" evidence="1">
    <location>
        <begin position="2503"/>
        <end position="2523"/>
    </location>
</feature>
<feature type="chain" id="PRO_5035731215" description="Transmembrane protein" evidence="2">
    <location>
        <begin position="19"/>
        <end position="2856"/>
    </location>
</feature>
<protein>
    <recommendedName>
        <fullName evidence="5">Transmembrane protein</fullName>
    </recommendedName>
</protein>
<feature type="signal peptide" evidence="2">
    <location>
        <begin position="1"/>
        <end position="18"/>
    </location>
</feature>
<accession>A0A8S1N7P5</accession>
<comment type="caution">
    <text evidence="3">The sequence shown here is derived from an EMBL/GenBank/DDBJ whole genome shotgun (WGS) entry which is preliminary data.</text>
</comment>
<keyword evidence="1" id="KW-1133">Transmembrane helix</keyword>
<dbReference type="InterPro" id="IPR006212">
    <property type="entry name" value="Furin_repeat"/>
</dbReference>
<feature type="transmembrane region" description="Helical" evidence="1">
    <location>
        <begin position="2359"/>
        <end position="2378"/>
    </location>
</feature>
<evidence type="ECO:0000256" key="2">
    <source>
        <dbReference type="SAM" id="SignalP"/>
    </source>
</evidence>
<name>A0A8S1N7P5_PARPR</name>
<keyword evidence="2" id="KW-0732">Signal</keyword>
<evidence type="ECO:0000313" key="3">
    <source>
        <dbReference type="EMBL" id="CAD8089177.1"/>
    </source>
</evidence>
<feature type="transmembrane region" description="Helical" evidence="1">
    <location>
        <begin position="2416"/>
        <end position="2435"/>
    </location>
</feature>